<dbReference type="RefSeq" id="XP_033397477.1">
    <property type="nucleotide sequence ID" value="XM_033545207.1"/>
</dbReference>
<dbReference type="AlphaFoldDB" id="A0A6A6BEM8"/>
<proteinExistence type="predicted"/>
<gene>
    <name evidence="2" type="ORF">K452DRAFT_33477</name>
</gene>
<organism evidence="2 3">
    <name type="scientific">Aplosporella prunicola CBS 121167</name>
    <dbReference type="NCBI Taxonomy" id="1176127"/>
    <lineage>
        <taxon>Eukaryota</taxon>
        <taxon>Fungi</taxon>
        <taxon>Dikarya</taxon>
        <taxon>Ascomycota</taxon>
        <taxon>Pezizomycotina</taxon>
        <taxon>Dothideomycetes</taxon>
        <taxon>Dothideomycetes incertae sedis</taxon>
        <taxon>Botryosphaeriales</taxon>
        <taxon>Aplosporellaceae</taxon>
        <taxon>Aplosporella</taxon>
    </lineage>
</organism>
<dbReference type="Proteomes" id="UP000799438">
    <property type="component" value="Unassembled WGS sequence"/>
</dbReference>
<sequence length="97" mass="10985">MNPPLLIHTRTHTQTQTHTHAHSHTRTRTTLKKRHSTSATPSKTGDIATWRRPRSHTLRSVAYAPYRNYLPIYARLTSAEQPSFLPTTGGDNDGQAR</sequence>
<feature type="compositionally biased region" description="Polar residues" evidence="1">
    <location>
        <begin position="78"/>
        <end position="90"/>
    </location>
</feature>
<feature type="compositionally biased region" description="Basic residues" evidence="1">
    <location>
        <begin position="19"/>
        <end position="36"/>
    </location>
</feature>
<keyword evidence="3" id="KW-1185">Reference proteome</keyword>
<evidence type="ECO:0000313" key="2">
    <source>
        <dbReference type="EMBL" id="KAF2141765.1"/>
    </source>
</evidence>
<dbReference type="EMBL" id="ML995486">
    <property type="protein sequence ID" value="KAF2141765.1"/>
    <property type="molecule type" value="Genomic_DNA"/>
</dbReference>
<dbReference type="GeneID" id="54302706"/>
<reference evidence="2" key="1">
    <citation type="journal article" date="2020" name="Stud. Mycol.">
        <title>101 Dothideomycetes genomes: a test case for predicting lifestyles and emergence of pathogens.</title>
        <authorList>
            <person name="Haridas S."/>
            <person name="Albert R."/>
            <person name="Binder M."/>
            <person name="Bloem J."/>
            <person name="Labutti K."/>
            <person name="Salamov A."/>
            <person name="Andreopoulos B."/>
            <person name="Baker S."/>
            <person name="Barry K."/>
            <person name="Bills G."/>
            <person name="Bluhm B."/>
            <person name="Cannon C."/>
            <person name="Castanera R."/>
            <person name="Culley D."/>
            <person name="Daum C."/>
            <person name="Ezra D."/>
            <person name="Gonzalez J."/>
            <person name="Henrissat B."/>
            <person name="Kuo A."/>
            <person name="Liang C."/>
            <person name="Lipzen A."/>
            <person name="Lutzoni F."/>
            <person name="Magnuson J."/>
            <person name="Mondo S."/>
            <person name="Nolan M."/>
            <person name="Ohm R."/>
            <person name="Pangilinan J."/>
            <person name="Park H.-J."/>
            <person name="Ramirez L."/>
            <person name="Alfaro M."/>
            <person name="Sun H."/>
            <person name="Tritt A."/>
            <person name="Yoshinaga Y."/>
            <person name="Zwiers L.-H."/>
            <person name="Turgeon B."/>
            <person name="Goodwin S."/>
            <person name="Spatafora J."/>
            <person name="Crous P."/>
            <person name="Grigoriev I."/>
        </authorList>
    </citation>
    <scope>NUCLEOTIDE SEQUENCE</scope>
    <source>
        <strain evidence="2">CBS 121167</strain>
    </source>
</reference>
<protein>
    <submittedName>
        <fullName evidence="2">Uncharacterized protein</fullName>
    </submittedName>
</protein>
<accession>A0A6A6BEM8</accession>
<name>A0A6A6BEM8_9PEZI</name>
<feature type="region of interest" description="Disordered" evidence="1">
    <location>
        <begin position="1"/>
        <end position="51"/>
    </location>
</feature>
<evidence type="ECO:0000256" key="1">
    <source>
        <dbReference type="SAM" id="MobiDB-lite"/>
    </source>
</evidence>
<evidence type="ECO:0000313" key="3">
    <source>
        <dbReference type="Proteomes" id="UP000799438"/>
    </source>
</evidence>
<feature type="region of interest" description="Disordered" evidence="1">
    <location>
        <begin position="77"/>
        <end position="97"/>
    </location>
</feature>